<dbReference type="EMBL" id="SJPS01000007">
    <property type="protein sequence ID" value="TWU22582.1"/>
    <property type="molecule type" value="Genomic_DNA"/>
</dbReference>
<proteinExistence type="predicted"/>
<keyword evidence="2" id="KW-1185">Reference proteome</keyword>
<dbReference type="OrthoDB" id="292431at2"/>
<comment type="caution">
    <text evidence="1">The sequence shown here is derived from an EMBL/GenBank/DDBJ whole genome shotgun (WGS) entry which is preliminary data.</text>
</comment>
<dbReference type="AlphaFoldDB" id="A0A5C6CEQ9"/>
<organism evidence="1 2">
    <name type="scientific">Bythopirellula polymerisocia</name>
    <dbReference type="NCBI Taxonomy" id="2528003"/>
    <lineage>
        <taxon>Bacteria</taxon>
        <taxon>Pseudomonadati</taxon>
        <taxon>Planctomycetota</taxon>
        <taxon>Planctomycetia</taxon>
        <taxon>Pirellulales</taxon>
        <taxon>Lacipirellulaceae</taxon>
        <taxon>Bythopirellula</taxon>
    </lineage>
</organism>
<gene>
    <name evidence="1" type="ORF">Pla144_40420</name>
</gene>
<name>A0A5C6CEQ9_9BACT</name>
<protein>
    <submittedName>
        <fullName evidence="1">Uncharacterized protein</fullName>
    </submittedName>
</protein>
<reference evidence="1 2" key="1">
    <citation type="submission" date="2019-02" db="EMBL/GenBank/DDBJ databases">
        <title>Deep-cultivation of Planctomycetes and their phenomic and genomic characterization uncovers novel biology.</title>
        <authorList>
            <person name="Wiegand S."/>
            <person name="Jogler M."/>
            <person name="Boedeker C."/>
            <person name="Pinto D."/>
            <person name="Vollmers J."/>
            <person name="Rivas-Marin E."/>
            <person name="Kohn T."/>
            <person name="Peeters S.H."/>
            <person name="Heuer A."/>
            <person name="Rast P."/>
            <person name="Oberbeckmann S."/>
            <person name="Bunk B."/>
            <person name="Jeske O."/>
            <person name="Meyerdierks A."/>
            <person name="Storesund J.E."/>
            <person name="Kallscheuer N."/>
            <person name="Luecker S."/>
            <person name="Lage O.M."/>
            <person name="Pohl T."/>
            <person name="Merkel B.J."/>
            <person name="Hornburger P."/>
            <person name="Mueller R.-W."/>
            <person name="Bruemmer F."/>
            <person name="Labrenz M."/>
            <person name="Spormann A.M."/>
            <person name="Op Den Camp H."/>
            <person name="Overmann J."/>
            <person name="Amann R."/>
            <person name="Jetten M.S.M."/>
            <person name="Mascher T."/>
            <person name="Medema M.H."/>
            <person name="Devos D.P."/>
            <person name="Kaster A.-K."/>
            <person name="Ovreas L."/>
            <person name="Rohde M."/>
            <person name="Galperin M.Y."/>
            <person name="Jogler C."/>
        </authorList>
    </citation>
    <scope>NUCLEOTIDE SEQUENCE [LARGE SCALE GENOMIC DNA]</scope>
    <source>
        <strain evidence="1 2">Pla144</strain>
    </source>
</reference>
<dbReference type="Proteomes" id="UP000318437">
    <property type="component" value="Unassembled WGS sequence"/>
</dbReference>
<evidence type="ECO:0000313" key="1">
    <source>
        <dbReference type="EMBL" id="TWU22582.1"/>
    </source>
</evidence>
<sequence>MSRNPILDELHETRRKILAEYNGDLSAYLREAQVRLEASGRPIAKLKQRRIRDIGAAEAAVIEVEKLTSQRDSNR</sequence>
<evidence type="ECO:0000313" key="2">
    <source>
        <dbReference type="Proteomes" id="UP000318437"/>
    </source>
</evidence>
<dbReference type="RefSeq" id="WP_146452352.1">
    <property type="nucleotide sequence ID" value="NZ_SJPS01000007.1"/>
</dbReference>
<accession>A0A5C6CEQ9</accession>